<feature type="region of interest" description="Disordered" evidence="8">
    <location>
        <begin position="944"/>
        <end position="1113"/>
    </location>
</feature>
<dbReference type="SUPFAM" id="SSF81324">
    <property type="entry name" value="Voltage-gated potassium channels"/>
    <property type="match status" value="2"/>
</dbReference>
<keyword evidence="4 9" id="KW-1133">Transmembrane helix</keyword>
<dbReference type="PANTHER" id="PTHR11003">
    <property type="entry name" value="POTASSIUM CHANNEL, SUBFAMILY K"/>
    <property type="match status" value="1"/>
</dbReference>
<keyword evidence="11" id="KW-1185">Reference proteome</keyword>
<protein>
    <submittedName>
        <fullName evidence="12">Uncharacterized protein LOC106071522</fullName>
    </submittedName>
</protein>
<feature type="transmembrane region" description="Helical" evidence="9">
    <location>
        <begin position="1211"/>
        <end position="1229"/>
    </location>
</feature>
<dbReference type="Gene3D" id="1.10.287.70">
    <property type="match status" value="2"/>
</dbReference>
<evidence type="ECO:0000256" key="4">
    <source>
        <dbReference type="ARBA" id="ARBA00022989"/>
    </source>
</evidence>
<feature type="transmembrane region" description="Helical" evidence="9">
    <location>
        <begin position="1235"/>
        <end position="1253"/>
    </location>
</feature>
<feature type="region of interest" description="Disordered" evidence="8">
    <location>
        <begin position="211"/>
        <end position="230"/>
    </location>
</feature>
<feature type="compositionally biased region" description="Basic and acidic residues" evidence="8">
    <location>
        <begin position="974"/>
        <end position="1112"/>
    </location>
</feature>
<dbReference type="InterPro" id="IPR013099">
    <property type="entry name" value="K_chnl_dom"/>
</dbReference>
<dbReference type="InterPro" id="IPR003280">
    <property type="entry name" value="2pore_dom_K_chnl"/>
</dbReference>
<evidence type="ECO:0000256" key="2">
    <source>
        <dbReference type="ARBA" id="ARBA00022448"/>
    </source>
</evidence>
<evidence type="ECO:0000259" key="10">
    <source>
        <dbReference type="Pfam" id="PF07885"/>
    </source>
</evidence>
<dbReference type="GO" id="GO:0030322">
    <property type="term" value="P:stabilization of membrane potential"/>
    <property type="evidence" value="ECO:0007669"/>
    <property type="project" value="TreeGrafter"/>
</dbReference>
<evidence type="ECO:0000313" key="11">
    <source>
        <dbReference type="Proteomes" id="UP001165740"/>
    </source>
</evidence>
<comment type="subcellular location">
    <subcellularLocation>
        <location evidence="1">Membrane</location>
        <topology evidence="1">Multi-pass membrane protein</topology>
    </subcellularLocation>
</comment>
<dbReference type="GO" id="GO:0015271">
    <property type="term" value="F:outward rectifier potassium channel activity"/>
    <property type="evidence" value="ECO:0007669"/>
    <property type="project" value="TreeGrafter"/>
</dbReference>
<organism evidence="11 12">
    <name type="scientific">Biomphalaria glabrata</name>
    <name type="common">Bloodfluke planorb</name>
    <name type="synonym">Freshwater snail</name>
    <dbReference type="NCBI Taxonomy" id="6526"/>
    <lineage>
        <taxon>Eukaryota</taxon>
        <taxon>Metazoa</taxon>
        <taxon>Spiralia</taxon>
        <taxon>Lophotrochozoa</taxon>
        <taxon>Mollusca</taxon>
        <taxon>Gastropoda</taxon>
        <taxon>Heterobranchia</taxon>
        <taxon>Euthyneura</taxon>
        <taxon>Panpulmonata</taxon>
        <taxon>Hygrophila</taxon>
        <taxon>Lymnaeoidea</taxon>
        <taxon>Planorbidae</taxon>
        <taxon>Biomphalaria</taxon>
    </lineage>
</organism>
<feature type="compositionally biased region" description="Acidic residues" evidence="8">
    <location>
        <begin position="1149"/>
        <end position="1167"/>
    </location>
</feature>
<feature type="domain" description="Potassium channel" evidence="10">
    <location>
        <begin position="1186"/>
        <end position="1256"/>
    </location>
</feature>
<dbReference type="PANTHER" id="PTHR11003:SF334">
    <property type="entry name" value="FI03418P"/>
    <property type="match status" value="1"/>
</dbReference>
<feature type="compositionally biased region" description="Basic and acidic residues" evidence="8">
    <location>
        <begin position="668"/>
        <end position="680"/>
    </location>
</feature>
<feature type="region of interest" description="Disordered" evidence="8">
    <location>
        <begin position="1149"/>
        <end position="1172"/>
    </location>
</feature>
<evidence type="ECO:0000256" key="1">
    <source>
        <dbReference type="ARBA" id="ARBA00004141"/>
    </source>
</evidence>
<name>A0A9W3BL55_BIOGL</name>
<dbReference type="OrthoDB" id="6118042at2759"/>
<feature type="region of interest" description="Disordered" evidence="8">
    <location>
        <begin position="702"/>
        <end position="733"/>
    </location>
</feature>
<gene>
    <name evidence="12" type="primary">LOC106071522</name>
</gene>
<evidence type="ECO:0000256" key="5">
    <source>
        <dbReference type="ARBA" id="ARBA00023065"/>
    </source>
</evidence>
<dbReference type="GO" id="GO:0022841">
    <property type="term" value="F:potassium ion leak channel activity"/>
    <property type="evidence" value="ECO:0007669"/>
    <property type="project" value="TreeGrafter"/>
</dbReference>
<evidence type="ECO:0000256" key="7">
    <source>
        <dbReference type="ARBA" id="ARBA00023303"/>
    </source>
</evidence>
<evidence type="ECO:0000256" key="6">
    <source>
        <dbReference type="ARBA" id="ARBA00023136"/>
    </source>
</evidence>
<evidence type="ECO:0000256" key="9">
    <source>
        <dbReference type="SAM" id="Phobius"/>
    </source>
</evidence>
<feature type="compositionally biased region" description="Polar residues" evidence="8">
    <location>
        <begin position="629"/>
        <end position="664"/>
    </location>
</feature>
<keyword evidence="7" id="KW-0407">Ion channel</keyword>
<dbReference type="GeneID" id="106071522"/>
<feature type="transmembrane region" description="Helical" evidence="9">
    <location>
        <begin position="12"/>
        <end position="40"/>
    </location>
</feature>
<accession>A0A9W3BL55</accession>
<keyword evidence="6 9" id="KW-0472">Membrane</keyword>
<feature type="domain" description="Potassium channel" evidence="10">
    <location>
        <begin position="126"/>
        <end position="183"/>
    </location>
</feature>
<feature type="compositionally biased region" description="Acidic residues" evidence="8">
    <location>
        <begin position="213"/>
        <end position="223"/>
    </location>
</feature>
<dbReference type="RefSeq" id="XP_055900163.1">
    <property type="nucleotide sequence ID" value="XM_056044188.1"/>
</dbReference>
<feature type="region of interest" description="Disordered" evidence="8">
    <location>
        <begin position="620"/>
        <end position="681"/>
    </location>
</feature>
<proteinExistence type="predicted"/>
<dbReference type="Pfam" id="PF07885">
    <property type="entry name" value="Ion_trans_2"/>
    <property type="match status" value="2"/>
</dbReference>
<evidence type="ECO:0000256" key="3">
    <source>
        <dbReference type="ARBA" id="ARBA00022692"/>
    </source>
</evidence>
<keyword evidence="5" id="KW-0406">Ion transport</keyword>
<sequence>MVNPLRDCLGLIIQIITSTTGLFLLNLGYLLFGSYVFYILESPNEAQLVSDLADKRIYLIQQLDALERAAKTTPTVTTTSKDGVNDVKRNASILLADYEEKLADFYRKRAVLNINDESGSNATGQTKLWTPLGAIIYSYSVITTIGWGNIVPGTDNGKMVTIVYGIFGIPLLFALSTDTGNMVAAFNLRLWRLIHGTFSVASRVVGINKKTDEDEDEDDDDDNDNRWRDQSESNANAFSDWNFPLQSAELTEKEKLDCLRIRQKLDGKLQHLSEDIYSQTSYLKSAESTVNFMLDMALKNGPIEFEHVLPKLLPHKRILCQEDAIQLVQEIDSLAFSELKLCSELVGVPWRIFTRFFSEETQFTVASTAEMTGDPEIGKGSSFAVTLSSATDMEELTVQSGQSSSPDVKEAQATEPTDTIISENVEKTKLTNRMNNIQTSKKKKSECVTEPKLPDVFNQEDIDLKNEVSCVEKDCLDSNNIQGDSAKVVLENKEGKYITNTEDKSGSSSNEQVDCTVSNAVNTLEDAYKTLMDKSGLLSTKDCLMNENVLNDQLKQPSEDDGINTLSQSRLEQHETLDSKTKKLALIFRKVLEVERLELIPGKAGKKKRLTRWEKVSRETGLKVEGSHDSSQQVTPSQTKHVGKQSHSVGDTGSKSSENDSSSAVKECSSKKSSRFDEASSRLSHAESLLVEVGSRLDDKISSQSYSSGRQRGNNAVKIRHNTQKKNDWNNKPSIHYINKNLEQVKPAKRIVSQDFPAKLLDSVTLQPVNNHDAQGDNEAIKSKHPVINETKTKEALQNSEVDAVYDSTSNKKIMYNLKCHSQSLRDCGTVCKTMSSVHAKTGCLNDNSFSKDIRMKVPPKTTDLSGDSNFPVPSKYIQLNSNLSDFTFCEMPNTMRNVTTGRYPNLPSQSHAAGTKEAAKTVSRLVRDLNQMSDFVTLHARLNPNAKDAGMQDNKPESKLTKQSALVHGRSGHGKESRYQDEKRLRQECRSREGRSSRQSRSREGRSSRQSRSREGRSSRQSRSREGRSSRQSRSQEGRSSRQDSRYREGRSSRQDSRSQEGRSSRQDSRYREGRSSRQDNRYREGRSSRRDSRYRTGRSSRQECRLREGDLNQSADQNINYADFFGRGDDDDDASLSMSDMSMDYSEYTDDDIDDADDDEAEPEVEATKKEDESHLPLSVLYFFVIMYILAGSLVYFNFSKEAENKFLNWVYFIYVTLSTTGFGDILPEEHMLLFTAIYGLLGMAIFNILLNGTLETFLYAIDYINAFNVGAEEEEEDDE</sequence>
<keyword evidence="2" id="KW-0813">Transport</keyword>
<feature type="compositionally biased region" description="Low complexity" evidence="8">
    <location>
        <begin position="702"/>
        <end position="713"/>
    </location>
</feature>
<dbReference type="GO" id="GO:0005886">
    <property type="term" value="C:plasma membrane"/>
    <property type="evidence" value="ECO:0007669"/>
    <property type="project" value="TreeGrafter"/>
</dbReference>
<evidence type="ECO:0000256" key="8">
    <source>
        <dbReference type="SAM" id="MobiDB-lite"/>
    </source>
</evidence>
<dbReference type="Proteomes" id="UP001165740">
    <property type="component" value="Chromosome 10"/>
</dbReference>
<evidence type="ECO:0000313" key="12">
    <source>
        <dbReference type="RefSeq" id="XP_055900163.1"/>
    </source>
</evidence>
<feature type="transmembrane region" description="Helical" evidence="9">
    <location>
        <begin position="1178"/>
        <end position="1199"/>
    </location>
</feature>
<reference evidence="12" key="1">
    <citation type="submission" date="2025-08" db="UniProtKB">
        <authorList>
            <consortium name="RefSeq"/>
        </authorList>
    </citation>
    <scope>IDENTIFICATION</scope>
</reference>
<keyword evidence="3 9" id="KW-0812">Transmembrane</keyword>